<organism evidence="9 10">
    <name type="scientific">Apiospora hydei</name>
    <dbReference type="NCBI Taxonomy" id="1337664"/>
    <lineage>
        <taxon>Eukaryota</taxon>
        <taxon>Fungi</taxon>
        <taxon>Dikarya</taxon>
        <taxon>Ascomycota</taxon>
        <taxon>Pezizomycotina</taxon>
        <taxon>Sordariomycetes</taxon>
        <taxon>Xylariomycetidae</taxon>
        <taxon>Amphisphaeriales</taxon>
        <taxon>Apiosporaceae</taxon>
        <taxon>Apiospora</taxon>
    </lineage>
</organism>
<comment type="subcellular location">
    <subcellularLocation>
        <location evidence="1">Membrane</location>
        <topology evidence="1">Multi-pass membrane protein</topology>
    </subcellularLocation>
</comment>
<dbReference type="InterPro" id="IPR049326">
    <property type="entry name" value="Rhodopsin_dom_fungi"/>
</dbReference>
<feature type="region of interest" description="Disordered" evidence="6">
    <location>
        <begin position="285"/>
        <end position="307"/>
    </location>
</feature>
<evidence type="ECO:0000256" key="2">
    <source>
        <dbReference type="ARBA" id="ARBA00022692"/>
    </source>
</evidence>
<feature type="transmembrane region" description="Helical" evidence="7">
    <location>
        <begin position="41"/>
        <end position="62"/>
    </location>
</feature>
<keyword evidence="10" id="KW-1185">Reference proteome</keyword>
<evidence type="ECO:0000313" key="10">
    <source>
        <dbReference type="Proteomes" id="UP001433268"/>
    </source>
</evidence>
<gene>
    <name evidence="9" type="ORF">PG997_014522</name>
</gene>
<accession>A0ABR1UU17</accession>
<feature type="transmembrane region" description="Helical" evidence="7">
    <location>
        <begin position="162"/>
        <end position="187"/>
    </location>
</feature>
<evidence type="ECO:0000256" key="7">
    <source>
        <dbReference type="SAM" id="Phobius"/>
    </source>
</evidence>
<evidence type="ECO:0000256" key="3">
    <source>
        <dbReference type="ARBA" id="ARBA00022989"/>
    </source>
</evidence>
<name>A0ABR1UU17_9PEZI</name>
<dbReference type="EMBL" id="JAQQWN010000010">
    <property type="protein sequence ID" value="KAK8062425.1"/>
    <property type="molecule type" value="Genomic_DNA"/>
</dbReference>
<dbReference type="Proteomes" id="UP001433268">
    <property type="component" value="Unassembled WGS sequence"/>
</dbReference>
<keyword evidence="3 7" id="KW-1133">Transmembrane helix</keyword>
<comment type="caution">
    <text evidence="9">The sequence shown here is derived from an EMBL/GenBank/DDBJ whole genome shotgun (WGS) entry which is preliminary data.</text>
</comment>
<feature type="transmembrane region" description="Helical" evidence="7">
    <location>
        <begin position="120"/>
        <end position="142"/>
    </location>
</feature>
<reference evidence="9 10" key="1">
    <citation type="submission" date="2023-01" db="EMBL/GenBank/DDBJ databases">
        <title>Analysis of 21 Apiospora genomes using comparative genomics revels a genus with tremendous synthesis potential of carbohydrate active enzymes and secondary metabolites.</title>
        <authorList>
            <person name="Sorensen T."/>
        </authorList>
    </citation>
    <scope>NUCLEOTIDE SEQUENCE [LARGE SCALE GENOMIC DNA]</scope>
    <source>
        <strain evidence="9 10">CBS 114990</strain>
    </source>
</reference>
<dbReference type="InterPro" id="IPR052337">
    <property type="entry name" value="SAT4-like"/>
</dbReference>
<dbReference type="GeneID" id="92051896"/>
<evidence type="ECO:0000256" key="6">
    <source>
        <dbReference type="SAM" id="MobiDB-lite"/>
    </source>
</evidence>
<evidence type="ECO:0000259" key="8">
    <source>
        <dbReference type="Pfam" id="PF20684"/>
    </source>
</evidence>
<evidence type="ECO:0000256" key="1">
    <source>
        <dbReference type="ARBA" id="ARBA00004141"/>
    </source>
</evidence>
<evidence type="ECO:0000313" key="9">
    <source>
        <dbReference type="EMBL" id="KAK8062425.1"/>
    </source>
</evidence>
<feature type="compositionally biased region" description="Polar residues" evidence="6">
    <location>
        <begin position="298"/>
        <end position="307"/>
    </location>
</feature>
<feature type="domain" description="Rhodopsin" evidence="8">
    <location>
        <begin position="26"/>
        <end position="252"/>
    </location>
</feature>
<dbReference type="PANTHER" id="PTHR33048">
    <property type="entry name" value="PTH11-LIKE INTEGRAL MEMBRANE PROTEIN (AFU_ORTHOLOGUE AFUA_5G11245)"/>
    <property type="match status" value="1"/>
</dbReference>
<evidence type="ECO:0000256" key="5">
    <source>
        <dbReference type="ARBA" id="ARBA00038359"/>
    </source>
</evidence>
<feature type="transmembrane region" description="Helical" evidence="7">
    <location>
        <begin position="12"/>
        <end position="29"/>
    </location>
</feature>
<dbReference type="RefSeq" id="XP_066661024.1">
    <property type="nucleotide sequence ID" value="XM_066818836.1"/>
</dbReference>
<feature type="transmembrane region" description="Helical" evidence="7">
    <location>
        <begin position="89"/>
        <end position="113"/>
    </location>
</feature>
<keyword evidence="4 7" id="KW-0472">Membrane</keyword>
<dbReference type="Pfam" id="PF20684">
    <property type="entry name" value="Fung_rhodopsin"/>
    <property type="match status" value="1"/>
</dbReference>
<protein>
    <recommendedName>
        <fullName evidence="8">Rhodopsin domain-containing protein</fullName>
    </recommendedName>
</protein>
<feature type="transmembrane region" description="Helical" evidence="7">
    <location>
        <begin position="199"/>
        <end position="220"/>
    </location>
</feature>
<comment type="similarity">
    <text evidence="5">Belongs to the SAT4 family.</text>
</comment>
<sequence>MPYDSETAKTLDYVSATLSLVFLLTRLTLEFWRKRKLDLDLFLASASVVAIIGRLITTFYYLQFGAGNDILGSGSSQDVGEATYKAGQILVLVSRVLFSLILWLQICLILSFYTSLMTCVLRTIWCAVVVTFVAVVLASFLECRPFRLYWQRYPEPAACRKAYAQLVMQTSCNLLLDLVVLIIAFPLTQLPKQSLSGRLRVYVLVGLGTICIGITITRLVQTFKEPDQNVRSVWASVQIFVAVFVANAPSIYGSLKLLRRARTSSEYNRSFGFADSNDTNDLPPIVGLHSMLGDPETGTDSTPTNTT</sequence>
<feature type="transmembrane region" description="Helical" evidence="7">
    <location>
        <begin position="232"/>
        <end position="252"/>
    </location>
</feature>
<keyword evidence="2 7" id="KW-0812">Transmembrane</keyword>
<dbReference type="PANTHER" id="PTHR33048:SF47">
    <property type="entry name" value="INTEGRAL MEMBRANE PROTEIN-RELATED"/>
    <property type="match status" value="1"/>
</dbReference>
<proteinExistence type="inferred from homology"/>
<evidence type="ECO:0000256" key="4">
    <source>
        <dbReference type="ARBA" id="ARBA00023136"/>
    </source>
</evidence>